<comment type="subcellular location">
    <subcellularLocation>
        <location evidence="1 24">Cell inner membrane</location>
        <topology evidence="1 24">Multi-pass membrane protein</topology>
    </subcellularLocation>
</comment>
<keyword evidence="10 23" id="KW-0479">Metal-binding</keyword>
<feature type="binding site" evidence="21">
    <location>
        <position position="102"/>
    </location>
    <ligand>
        <name>substrate</name>
    </ligand>
</feature>
<name>A0A2S6MYT2_9HYPH</name>
<evidence type="ECO:0000313" key="26">
    <source>
        <dbReference type="Proteomes" id="UP000239089"/>
    </source>
</evidence>
<keyword evidence="18" id="KW-0594">Phospholipid biosynthesis</keyword>
<evidence type="ECO:0000256" key="16">
    <source>
        <dbReference type="ARBA" id="ARBA00023098"/>
    </source>
</evidence>
<dbReference type="CDD" id="cd14264">
    <property type="entry name" value="DAGK_IM"/>
    <property type="match status" value="1"/>
</dbReference>
<dbReference type="EMBL" id="NHSJ01000123">
    <property type="protein sequence ID" value="PPQ27509.1"/>
    <property type="molecule type" value="Genomic_DNA"/>
</dbReference>
<comment type="catalytic activity">
    <reaction evidence="24">
        <text>a 1,2-diacyl-sn-glycerol + ATP = a 1,2-diacyl-sn-glycero-3-phosphate + ADP + H(+)</text>
        <dbReference type="Rhea" id="RHEA:10272"/>
        <dbReference type="ChEBI" id="CHEBI:15378"/>
        <dbReference type="ChEBI" id="CHEBI:17815"/>
        <dbReference type="ChEBI" id="CHEBI:30616"/>
        <dbReference type="ChEBI" id="CHEBI:58608"/>
        <dbReference type="ChEBI" id="CHEBI:456216"/>
        <dbReference type="EC" id="2.7.1.107"/>
    </reaction>
</comment>
<evidence type="ECO:0000256" key="13">
    <source>
        <dbReference type="ARBA" id="ARBA00022840"/>
    </source>
</evidence>
<evidence type="ECO:0000256" key="15">
    <source>
        <dbReference type="ARBA" id="ARBA00022989"/>
    </source>
</evidence>
<comment type="caution">
    <text evidence="24">Lacks conserved residue(s) required for the propagation of feature annotation.</text>
</comment>
<evidence type="ECO:0000256" key="11">
    <source>
        <dbReference type="ARBA" id="ARBA00022741"/>
    </source>
</evidence>
<feature type="binding site" evidence="21">
    <location>
        <position position="131"/>
    </location>
    <ligand>
        <name>substrate</name>
    </ligand>
</feature>
<accession>A0A2S6MYT2</accession>
<dbReference type="GO" id="GO:0005886">
    <property type="term" value="C:plasma membrane"/>
    <property type="evidence" value="ECO:0007669"/>
    <property type="project" value="UniProtKB-SubCell"/>
</dbReference>
<dbReference type="PANTHER" id="PTHR34299">
    <property type="entry name" value="DIACYLGLYCEROL KINASE"/>
    <property type="match status" value="1"/>
</dbReference>
<dbReference type="InterPro" id="IPR036945">
    <property type="entry name" value="DAGK_sf"/>
</dbReference>
<feature type="binding site" evidence="21">
    <location>
        <position position="88"/>
    </location>
    <ligand>
        <name>substrate</name>
    </ligand>
</feature>
<dbReference type="Proteomes" id="UP000239089">
    <property type="component" value="Unassembled WGS sequence"/>
</dbReference>
<reference evidence="25 26" key="1">
    <citation type="journal article" date="2018" name="Arch. Microbiol.">
        <title>New insights into the metabolic potential of the phototrophic purple bacterium Rhodopila globiformis DSM 161(T) from its draft genome sequence and evidence for a vanadium-dependent nitrogenase.</title>
        <authorList>
            <person name="Imhoff J.F."/>
            <person name="Rahn T."/>
            <person name="Kunzel S."/>
            <person name="Neulinger S.C."/>
        </authorList>
    </citation>
    <scope>NUCLEOTIDE SEQUENCE [LARGE SCALE GENOMIC DNA]</scope>
    <source>
        <strain evidence="25 26">DSM 16996</strain>
    </source>
</reference>
<dbReference type="InterPro" id="IPR033718">
    <property type="entry name" value="DAGK_prok"/>
</dbReference>
<feature type="binding site" evidence="22">
    <location>
        <position position="109"/>
    </location>
    <ligand>
        <name>ATP</name>
        <dbReference type="ChEBI" id="CHEBI:30616"/>
    </ligand>
</feature>
<evidence type="ECO:0000256" key="14">
    <source>
        <dbReference type="ARBA" id="ARBA00022842"/>
    </source>
</evidence>
<evidence type="ECO:0000256" key="4">
    <source>
        <dbReference type="ARBA" id="ARBA00017575"/>
    </source>
</evidence>
<keyword evidence="13 22" id="KW-0067">ATP-binding</keyword>
<evidence type="ECO:0000256" key="12">
    <source>
        <dbReference type="ARBA" id="ARBA00022777"/>
    </source>
</evidence>
<dbReference type="GO" id="GO:0005524">
    <property type="term" value="F:ATP binding"/>
    <property type="evidence" value="ECO:0007669"/>
    <property type="project" value="UniProtKB-KW"/>
</dbReference>
<dbReference type="OrthoDB" id="7595530at2"/>
<feature type="binding site" evidence="21">
    <location>
        <begin position="63"/>
        <end position="67"/>
    </location>
    <ligand>
        <name>substrate</name>
    </ligand>
</feature>
<keyword evidence="8 24" id="KW-0808">Transferase</keyword>
<feature type="binding site" evidence="23">
    <location>
        <position position="109"/>
    </location>
    <ligand>
        <name>a divalent metal cation</name>
        <dbReference type="ChEBI" id="CHEBI:60240"/>
    </ligand>
</feature>
<feature type="binding site" evidence="22">
    <location>
        <begin position="127"/>
        <end position="128"/>
    </location>
    <ligand>
        <name>ATP</name>
        <dbReference type="ChEBI" id="CHEBI:30616"/>
    </ligand>
</feature>
<evidence type="ECO:0000256" key="19">
    <source>
        <dbReference type="ARBA" id="ARBA00023264"/>
    </source>
</evidence>
<evidence type="ECO:0000256" key="18">
    <source>
        <dbReference type="ARBA" id="ARBA00023209"/>
    </source>
</evidence>
<dbReference type="PANTHER" id="PTHR34299:SF1">
    <property type="entry name" value="DIACYLGLYCEROL KINASE"/>
    <property type="match status" value="1"/>
</dbReference>
<keyword evidence="14 23" id="KW-0460">Magnesium</keyword>
<keyword evidence="9 24" id="KW-0812">Transmembrane</keyword>
<keyword evidence="15 24" id="KW-1133">Transmembrane helix</keyword>
<gene>
    <name evidence="25" type="ORF">CCR94_19985</name>
</gene>
<evidence type="ECO:0000256" key="8">
    <source>
        <dbReference type="ARBA" id="ARBA00022679"/>
    </source>
</evidence>
<dbReference type="GO" id="GO:0006654">
    <property type="term" value="P:phosphatidic acid biosynthetic process"/>
    <property type="evidence" value="ECO:0007669"/>
    <property type="project" value="InterPro"/>
</dbReference>
<evidence type="ECO:0000256" key="24">
    <source>
        <dbReference type="RuleBase" id="RU363065"/>
    </source>
</evidence>
<dbReference type="GO" id="GO:0046872">
    <property type="term" value="F:metal ion binding"/>
    <property type="evidence" value="ECO:0007669"/>
    <property type="project" value="UniProtKB-KW"/>
</dbReference>
<dbReference type="InterPro" id="IPR000829">
    <property type="entry name" value="DAGK"/>
</dbReference>
<dbReference type="EC" id="2.7.1.107" evidence="3 24"/>
<keyword evidence="5" id="KW-1003">Cell membrane</keyword>
<comment type="function">
    <text evidence="24">Catalyzes the ATP-dependent phosphorylation of sn-l,2-diacylglycerol (DAG) to phosphatidic acid. Involved in the recycling of diacylglycerol produced as a by-product during membrane-derived oligosaccharide (MDO) biosynthesis.</text>
</comment>
<evidence type="ECO:0000256" key="21">
    <source>
        <dbReference type="PIRSR" id="PIRSR600829-2"/>
    </source>
</evidence>
<evidence type="ECO:0000313" key="25">
    <source>
        <dbReference type="EMBL" id="PPQ27509.1"/>
    </source>
</evidence>
<dbReference type="GO" id="GO:0004143">
    <property type="term" value="F:ATP-dependent diacylglycerol kinase activity"/>
    <property type="evidence" value="ECO:0007669"/>
    <property type="project" value="UniProtKB-EC"/>
</dbReference>
<evidence type="ECO:0000256" key="6">
    <source>
        <dbReference type="ARBA" id="ARBA00022516"/>
    </source>
</evidence>
<evidence type="ECO:0000256" key="2">
    <source>
        <dbReference type="ARBA" id="ARBA00005967"/>
    </source>
</evidence>
<keyword evidence="26" id="KW-1185">Reference proteome</keyword>
<evidence type="ECO:0000256" key="22">
    <source>
        <dbReference type="PIRSR" id="PIRSR600829-3"/>
    </source>
</evidence>
<keyword evidence="6" id="KW-0444">Lipid biosynthesis</keyword>
<keyword evidence="16 24" id="KW-0443">Lipid metabolism</keyword>
<sequence length="155" mass="17004">MIQAGPRVQPQTLCHKTETCRLYRGLNLHPFPDERPLSSPPPVFQALLHSLAGLRAALRSERAFRQELVLLVAAVPLALVLTGDPFRRAALIASIFGLMSVELLNTAIEKLCDHVTPERNDRIEVIKDMGSAAVFCALVLAALLWGATLVERLGF</sequence>
<evidence type="ECO:0000256" key="5">
    <source>
        <dbReference type="ARBA" id="ARBA00022475"/>
    </source>
</evidence>
<dbReference type="Gene3D" id="1.10.287.3610">
    <property type="match status" value="1"/>
</dbReference>
<evidence type="ECO:0000256" key="1">
    <source>
        <dbReference type="ARBA" id="ARBA00004429"/>
    </source>
</evidence>
<evidence type="ECO:0000256" key="9">
    <source>
        <dbReference type="ARBA" id="ARBA00022692"/>
    </source>
</evidence>
<evidence type="ECO:0000256" key="10">
    <source>
        <dbReference type="ARBA" id="ARBA00022723"/>
    </source>
</evidence>
<proteinExistence type="inferred from homology"/>
<keyword evidence="7 24" id="KW-0997">Cell inner membrane</keyword>
<keyword evidence="19 24" id="KW-1208">Phospholipid metabolism</keyword>
<comment type="similarity">
    <text evidence="2 24">Belongs to the bacterial diacylglycerol kinase family.</text>
</comment>
<feature type="transmembrane region" description="Helical" evidence="24">
    <location>
        <begin position="129"/>
        <end position="150"/>
    </location>
</feature>
<dbReference type="AlphaFoldDB" id="A0A2S6MYT2"/>
<keyword evidence="17 24" id="KW-0472">Membrane</keyword>
<feature type="active site" description="Proton acceptor" evidence="20">
    <location>
        <position position="102"/>
    </location>
</feature>
<comment type="caution">
    <text evidence="25">The sequence shown here is derived from an EMBL/GenBank/DDBJ whole genome shotgun (WGS) entry which is preliminary data.</text>
</comment>
<keyword evidence="11 22" id="KW-0547">Nucleotide-binding</keyword>
<comment type="cofactor">
    <cofactor evidence="23">
        <name>Mg(2+)</name>
        <dbReference type="ChEBI" id="CHEBI:18420"/>
    </cofactor>
    <text evidence="23">Mn(2+), Zn(2+), Cd(2+) and Co(2+) support activity to lesser extents.</text>
</comment>
<evidence type="ECO:0000256" key="23">
    <source>
        <dbReference type="PIRSR" id="PIRSR600829-4"/>
    </source>
</evidence>
<evidence type="ECO:0000256" key="7">
    <source>
        <dbReference type="ARBA" id="ARBA00022519"/>
    </source>
</evidence>
<protein>
    <recommendedName>
        <fullName evidence="4 24">Diacylglycerol kinase</fullName>
        <ecNumber evidence="3 24">2.7.1.107</ecNumber>
    </recommendedName>
</protein>
<feature type="binding site" evidence="22">
    <location>
        <position position="61"/>
    </location>
    <ligand>
        <name>ATP</name>
        <dbReference type="ChEBI" id="CHEBI:30616"/>
    </ligand>
</feature>
<evidence type="ECO:0000256" key="20">
    <source>
        <dbReference type="PIRSR" id="PIRSR600829-1"/>
    </source>
</evidence>
<keyword evidence="12 24" id="KW-0418">Kinase</keyword>
<feature type="binding site" evidence="23">
    <location>
        <position position="61"/>
    </location>
    <ligand>
        <name>a divalent metal cation</name>
        <dbReference type="ChEBI" id="CHEBI:60240"/>
    </ligand>
</feature>
<organism evidence="25 26">
    <name type="scientific">Rhodoblastus sphagnicola</name>
    <dbReference type="NCBI Taxonomy" id="333368"/>
    <lineage>
        <taxon>Bacteria</taxon>
        <taxon>Pseudomonadati</taxon>
        <taxon>Pseudomonadota</taxon>
        <taxon>Alphaproteobacteria</taxon>
        <taxon>Hyphomicrobiales</taxon>
        <taxon>Rhodoblastaceae</taxon>
        <taxon>Rhodoblastus</taxon>
    </lineage>
</organism>
<evidence type="ECO:0000256" key="3">
    <source>
        <dbReference type="ARBA" id="ARBA00012133"/>
    </source>
</evidence>
<dbReference type="Pfam" id="PF01219">
    <property type="entry name" value="DAGK_prokar"/>
    <property type="match status" value="1"/>
</dbReference>
<evidence type="ECO:0000256" key="17">
    <source>
        <dbReference type="ARBA" id="ARBA00023136"/>
    </source>
</evidence>